<feature type="transmembrane region" description="Helical" evidence="8">
    <location>
        <begin position="233"/>
        <end position="251"/>
    </location>
</feature>
<organism evidence="9 10">
    <name type="scientific">Qipengyuania gaetbuli</name>
    <dbReference type="NCBI Taxonomy" id="266952"/>
    <lineage>
        <taxon>Bacteria</taxon>
        <taxon>Pseudomonadati</taxon>
        <taxon>Pseudomonadota</taxon>
        <taxon>Alphaproteobacteria</taxon>
        <taxon>Sphingomonadales</taxon>
        <taxon>Erythrobacteraceae</taxon>
        <taxon>Qipengyuania</taxon>
    </lineage>
</organism>
<keyword evidence="6 8" id="KW-1133">Transmembrane helix</keyword>
<sequence length="507" mass="53503">MATSQAPSLGERLVEPVTNISDFIWVGTWNGVEVIPFPPMTIFLLGMGLWIMVGLKFYPILKLGAAIKGLFAGRKSAGEGEISPFAALSTALSGQVGTGNLAGVATAIALGGPGAIFWMWITALFGMALAFAEGSLAIRYRERTSDGVLRGGPMTYIMMGLGKKWTWLAVVFCLGTLFSALVTGNSIQANAVADGLNELFGIEEWLGGLIVAILVFIVIIGGIKSIGNVAEKVVPFMAAAYIVMAVIALILNFGDLGETFALIFHGAFNPQAASGGFVGAAMIIAIRAGVARGLFSNEAGQGSTAIAHAVAQTNDPEQQGRMAMLGTFIDTIVICTMTALVILTVRGDFTAGGEAVLHAWQSDKVGFEMTSGAFAAAFPMMLAGVPIGTLVASIALILFVFTTLLTWSYYGERAITFLYDRMKGSNRAGEKKLHMAWRVLWCVVIFLGAAQPSELVWRLGDISNAAMALPNLLALALLSGVVFKLAKGIKDAGPTHMADTPEEPEEY</sequence>
<feature type="transmembrane region" description="Helical" evidence="8">
    <location>
        <begin position="432"/>
        <end position="450"/>
    </location>
</feature>
<proteinExistence type="inferred from homology"/>
<evidence type="ECO:0000256" key="8">
    <source>
        <dbReference type="RuleBase" id="RU363064"/>
    </source>
</evidence>
<feature type="transmembrane region" description="Helical" evidence="8">
    <location>
        <begin position="205"/>
        <end position="226"/>
    </location>
</feature>
<keyword evidence="3 8" id="KW-0813">Transport</keyword>
<reference evidence="9 10" key="1">
    <citation type="submission" date="2019-12" db="EMBL/GenBank/DDBJ databases">
        <title>Genomic-based taxomic classification of the family Erythrobacteraceae.</title>
        <authorList>
            <person name="Xu L."/>
        </authorList>
    </citation>
    <scope>NUCLEOTIDE SEQUENCE [LARGE SCALE GENOMIC DNA]</scope>
    <source>
        <strain evidence="9 10">DSM 16225</strain>
    </source>
</reference>
<feature type="transmembrane region" description="Helical" evidence="8">
    <location>
        <begin position="40"/>
        <end position="61"/>
    </location>
</feature>
<evidence type="ECO:0000256" key="4">
    <source>
        <dbReference type="ARBA" id="ARBA00022475"/>
    </source>
</evidence>
<keyword evidence="5 8" id="KW-0812">Transmembrane</keyword>
<dbReference type="Gene3D" id="1.20.1740.10">
    <property type="entry name" value="Amino acid/polyamine transporter I"/>
    <property type="match status" value="1"/>
</dbReference>
<evidence type="ECO:0000313" key="10">
    <source>
        <dbReference type="Proteomes" id="UP000444185"/>
    </source>
</evidence>
<protein>
    <submittedName>
        <fullName evidence="9">Amino acid carrier protein</fullName>
    </submittedName>
</protein>
<dbReference type="AlphaFoldDB" id="A0A844Y2Y6"/>
<dbReference type="PANTHER" id="PTHR30330:SF3">
    <property type="entry name" value="TRANSCRIPTIONAL REGULATOR, LRP FAMILY"/>
    <property type="match status" value="1"/>
</dbReference>
<dbReference type="GO" id="GO:0005886">
    <property type="term" value="C:plasma membrane"/>
    <property type="evidence" value="ECO:0007669"/>
    <property type="project" value="UniProtKB-SubCell"/>
</dbReference>
<dbReference type="PROSITE" id="PS00873">
    <property type="entry name" value="NA_ALANINE_SYMP"/>
    <property type="match status" value="1"/>
</dbReference>
<dbReference type="OrthoDB" id="9806926at2"/>
<evidence type="ECO:0000313" key="9">
    <source>
        <dbReference type="EMBL" id="MXO51442.1"/>
    </source>
</evidence>
<feature type="transmembrane region" description="Helical" evidence="8">
    <location>
        <begin position="387"/>
        <end position="411"/>
    </location>
</feature>
<dbReference type="GO" id="GO:0005283">
    <property type="term" value="F:amino acid:sodium symporter activity"/>
    <property type="evidence" value="ECO:0007669"/>
    <property type="project" value="InterPro"/>
</dbReference>
<keyword evidence="4" id="KW-1003">Cell membrane</keyword>
<dbReference type="PANTHER" id="PTHR30330">
    <property type="entry name" value="AGSS FAMILY TRANSPORTER, SODIUM-ALANINE"/>
    <property type="match status" value="1"/>
</dbReference>
<keyword evidence="10" id="KW-1185">Reference proteome</keyword>
<dbReference type="EMBL" id="WTYF01000004">
    <property type="protein sequence ID" value="MXO51442.1"/>
    <property type="molecule type" value="Genomic_DNA"/>
</dbReference>
<feature type="transmembrane region" description="Helical" evidence="8">
    <location>
        <begin position="116"/>
        <end position="138"/>
    </location>
</feature>
<dbReference type="RefSeq" id="WP_160608176.1">
    <property type="nucleotide sequence ID" value="NZ_WTYF01000004.1"/>
</dbReference>
<comment type="subcellular location">
    <subcellularLocation>
        <location evidence="8">Cell inner membrane</location>
        <topology evidence="8">Multi-pass membrane protein</topology>
    </subcellularLocation>
    <subcellularLocation>
        <location evidence="1">Cell membrane</location>
        <topology evidence="1">Multi-pass membrane protein</topology>
    </subcellularLocation>
</comment>
<dbReference type="PRINTS" id="PR00175">
    <property type="entry name" value="NAALASMPORT"/>
</dbReference>
<dbReference type="NCBIfam" id="TIGR00835">
    <property type="entry name" value="agcS"/>
    <property type="match status" value="1"/>
</dbReference>
<feature type="transmembrane region" description="Helical" evidence="8">
    <location>
        <begin position="462"/>
        <end position="483"/>
    </location>
</feature>
<evidence type="ECO:0000256" key="5">
    <source>
        <dbReference type="ARBA" id="ARBA00022692"/>
    </source>
</evidence>
<dbReference type="InterPro" id="IPR001463">
    <property type="entry name" value="Na/Ala_symport"/>
</dbReference>
<evidence type="ECO:0000256" key="6">
    <source>
        <dbReference type="ARBA" id="ARBA00022989"/>
    </source>
</evidence>
<keyword evidence="7 8" id="KW-0472">Membrane</keyword>
<comment type="similarity">
    <text evidence="2 8">Belongs to the alanine or glycine:cation symporter (AGCS) (TC 2.A.25) family.</text>
</comment>
<evidence type="ECO:0000256" key="3">
    <source>
        <dbReference type="ARBA" id="ARBA00022448"/>
    </source>
</evidence>
<feature type="transmembrane region" description="Helical" evidence="8">
    <location>
        <begin position="322"/>
        <end position="343"/>
    </location>
</feature>
<evidence type="ECO:0000256" key="1">
    <source>
        <dbReference type="ARBA" id="ARBA00004651"/>
    </source>
</evidence>
<keyword evidence="8" id="KW-0997">Cell inner membrane</keyword>
<dbReference type="PIRSF" id="PIRSF006060">
    <property type="entry name" value="AA_transporter"/>
    <property type="match status" value="1"/>
</dbReference>
<evidence type="ECO:0000256" key="7">
    <source>
        <dbReference type="ARBA" id="ARBA00023136"/>
    </source>
</evidence>
<name>A0A844Y2Y6_9SPHN</name>
<feature type="transmembrane region" description="Helical" evidence="8">
    <location>
        <begin position="271"/>
        <end position="290"/>
    </location>
</feature>
<feature type="transmembrane region" description="Helical" evidence="8">
    <location>
        <begin position="165"/>
        <end position="185"/>
    </location>
</feature>
<dbReference type="Pfam" id="PF01235">
    <property type="entry name" value="Na_Ala_symp"/>
    <property type="match status" value="1"/>
</dbReference>
<comment type="caution">
    <text evidence="9">The sequence shown here is derived from an EMBL/GenBank/DDBJ whole genome shotgun (WGS) entry which is preliminary data.</text>
</comment>
<evidence type="ECO:0000256" key="2">
    <source>
        <dbReference type="ARBA" id="ARBA00009261"/>
    </source>
</evidence>
<feature type="transmembrane region" description="Helical" evidence="8">
    <location>
        <begin position="82"/>
        <end position="110"/>
    </location>
</feature>
<dbReference type="Proteomes" id="UP000444185">
    <property type="component" value="Unassembled WGS sequence"/>
</dbReference>
<gene>
    <name evidence="9" type="ORF">GRI42_09020</name>
</gene>
<keyword evidence="8" id="KW-0769">Symport</keyword>
<accession>A0A844Y2Y6</accession>